<organism evidence="1 2">
    <name type="scientific">Kribbella rubisoli</name>
    <dbReference type="NCBI Taxonomy" id="3075929"/>
    <lineage>
        <taxon>Bacteria</taxon>
        <taxon>Bacillati</taxon>
        <taxon>Actinomycetota</taxon>
        <taxon>Actinomycetes</taxon>
        <taxon>Propionibacteriales</taxon>
        <taxon>Kribbellaceae</taxon>
        <taxon>Kribbella</taxon>
    </lineage>
</organism>
<name>A0A4Q7VXG8_9ACTN</name>
<accession>A0A4Q7VXG8</accession>
<proteinExistence type="predicted"/>
<dbReference type="OrthoDB" id="5946241at2"/>
<gene>
    <name evidence="1" type="ORF">EV645_8265</name>
</gene>
<protein>
    <recommendedName>
        <fullName evidence="3">DUF2268 domain-containing protein</fullName>
    </recommendedName>
</protein>
<evidence type="ECO:0000313" key="1">
    <source>
        <dbReference type="EMBL" id="RZU01434.1"/>
    </source>
</evidence>
<reference evidence="1 2" key="1">
    <citation type="journal article" date="2015" name="Stand. Genomic Sci.">
        <title>Genomic Encyclopedia of Bacterial and Archaeal Type Strains, Phase III: the genomes of soil and plant-associated and newly described type strains.</title>
        <authorList>
            <person name="Whitman W.B."/>
            <person name="Woyke T."/>
            <person name="Klenk H.P."/>
            <person name="Zhou Y."/>
            <person name="Lilburn T.G."/>
            <person name="Beck B.J."/>
            <person name="De Vos P."/>
            <person name="Vandamme P."/>
            <person name="Eisen J.A."/>
            <person name="Garrity G."/>
            <person name="Hugenholtz P."/>
            <person name="Kyrpides N.C."/>
        </authorList>
    </citation>
    <scope>NUCLEOTIDE SEQUENCE [LARGE SCALE GENOMIC DNA]</scope>
    <source>
        <strain evidence="1 2">VKM Ac-2540</strain>
    </source>
</reference>
<dbReference type="RefSeq" id="WP_130450586.1">
    <property type="nucleotide sequence ID" value="NZ_SHKR01000019.1"/>
</dbReference>
<sequence length="280" mass="31415">MSVTVRDLVPAFIDFWASADRPWDEYIEKHPDVLNDLTRSGRTLQEAQREKTFAAYEQFADRIRANAPHATRWIEQAADRVVPLLDAGHIDIDGVAMVGLATSNGWVAGGTLYLAVELIPDERGAEILGAHEIAHALQAPLPEQPWPDEGPLGEDIYSEGFATALTAELFPQYTLAEHLWFGPGYDDWLADCQRQEAAARAAILGNLDSEDDDVIRRFLTLSGKSEFPQRIGYYVGTRLIQDLRREHSWPDLARWSTARAMHELRAWLTNNDPDDAGVPR</sequence>
<dbReference type="AlphaFoldDB" id="A0A4Q7VXG8"/>
<evidence type="ECO:0000313" key="2">
    <source>
        <dbReference type="Proteomes" id="UP000292027"/>
    </source>
</evidence>
<evidence type="ECO:0008006" key="3">
    <source>
        <dbReference type="Google" id="ProtNLM"/>
    </source>
</evidence>
<dbReference type="Proteomes" id="UP000292027">
    <property type="component" value="Unassembled WGS sequence"/>
</dbReference>
<comment type="caution">
    <text evidence="1">The sequence shown here is derived from an EMBL/GenBank/DDBJ whole genome shotgun (WGS) entry which is preliminary data.</text>
</comment>
<keyword evidence="2" id="KW-1185">Reference proteome</keyword>
<dbReference type="EMBL" id="SHKR01000019">
    <property type="protein sequence ID" value="RZU01434.1"/>
    <property type="molecule type" value="Genomic_DNA"/>
</dbReference>